<reference evidence="1 2" key="1">
    <citation type="journal article" date="2018" name="New Phytol.">
        <title>Phylogenomics of Endogonaceae and evolution of mycorrhizas within Mucoromycota.</title>
        <authorList>
            <person name="Chang Y."/>
            <person name="Desiro A."/>
            <person name="Na H."/>
            <person name="Sandor L."/>
            <person name="Lipzen A."/>
            <person name="Clum A."/>
            <person name="Barry K."/>
            <person name="Grigoriev I.V."/>
            <person name="Martin F.M."/>
            <person name="Stajich J.E."/>
            <person name="Smith M.E."/>
            <person name="Bonito G."/>
            <person name="Spatafora J.W."/>
        </authorList>
    </citation>
    <scope>NUCLEOTIDE SEQUENCE [LARGE SCALE GENOMIC DNA]</scope>
    <source>
        <strain evidence="1 2">GMNB39</strain>
    </source>
</reference>
<name>A0A433D5L2_9FUNG</name>
<accession>A0A433D5L2</accession>
<comment type="caution">
    <text evidence="1">The sequence shown here is derived from an EMBL/GenBank/DDBJ whole genome shotgun (WGS) entry which is preliminary data.</text>
</comment>
<gene>
    <name evidence="1" type="ORF">BC936DRAFT_147312</name>
</gene>
<organism evidence="1 2">
    <name type="scientific">Jimgerdemannia flammicorona</name>
    <dbReference type="NCBI Taxonomy" id="994334"/>
    <lineage>
        <taxon>Eukaryota</taxon>
        <taxon>Fungi</taxon>
        <taxon>Fungi incertae sedis</taxon>
        <taxon>Mucoromycota</taxon>
        <taxon>Mucoromycotina</taxon>
        <taxon>Endogonomycetes</taxon>
        <taxon>Endogonales</taxon>
        <taxon>Endogonaceae</taxon>
        <taxon>Jimgerdemannia</taxon>
    </lineage>
</organism>
<dbReference type="Proteomes" id="UP000268093">
    <property type="component" value="Unassembled WGS sequence"/>
</dbReference>
<keyword evidence="2" id="KW-1185">Reference proteome</keyword>
<evidence type="ECO:0000313" key="2">
    <source>
        <dbReference type="Proteomes" id="UP000268093"/>
    </source>
</evidence>
<protein>
    <submittedName>
        <fullName evidence="1">Uncharacterized protein</fullName>
    </submittedName>
</protein>
<evidence type="ECO:0000313" key="1">
    <source>
        <dbReference type="EMBL" id="RUP46136.1"/>
    </source>
</evidence>
<dbReference type="AlphaFoldDB" id="A0A433D5L2"/>
<sequence length="114" mass="12660">MASCVVGGRWKSSSSPSLSEWGEVDGILRSGGRWKSSLMWMFLQTWTCGRSCSFELLADVDVLADVDILTDMNVLTDVDVLADGDILAGVNVLVDEDVLANVDFHGRFYRHERF</sequence>
<dbReference type="EMBL" id="RBNI01006288">
    <property type="protein sequence ID" value="RUP46136.1"/>
    <property type="molecule type" value="Genomic_DNA"/>
</dbReference>
<proteinExistence type="predicted"/>